<gene>
    <name evidence="2" type="ORF">BV898_06949</name>
</gene>
<feature type="domain" description="PH" evidence="1">
    <location>
        <begin position="4"/>
        <end position="110"/>
    </location>
</feature>
<dbReference type="Proteomes" id="UP000192578">
    <property type="component" value="Unassembled WGS sequence"/>
</dbReference>
<dbReference type="EMBL" id="MTYJ01000043">
    <property type="protein sequence ID" value="OQV19094.1"/>
    <property type="molecule type" value="Genomic_DNA"/>
</dbReference>
<evidence type="ECO:0000313" key="2">
    <source>
        <dbReference type="EMBL" id="OQV19094.1"/>
    </source>
</evidence>
<organism evidence="2 3">
    <name type="scientific">Hypsibius exemplaris</name>
    <name type="common">Freshwater tardigrade</name>
    <dbReference type="NCBI Taxonomy" id="2072580"/>
    <lineage>
        <taxon>Eukaryota</taxon>
        <taxon>Metazoa</taxon>
        <taxon>Ecdysozoa</taxon>
        <taxon>Tardigrada</taxon>
        <taxon>Eutardigrada</taxon>
        <taxon>Parachela</taxon>
        <taxon>Hypsibioidea</taxon>
        <taxon>Hypsibiidae</taxon>
        <taxon>Hypsibius</taxon>
    </lineage>
</organism>
<accession>A0A1W0WV73</accession>
<protein>
    <recommendedName>
        <fullName evidence="1">PH domain-containing protein</fullName>
    </recommendedName>
</protein>
<reference evidence="3" key="1">
    <citation type="submission" date="2017-01" db="EMBL/GenBank/DDBJ databases">
        <title>Comparative genomics of anhydrobiosis in the tardigrade Hypsibius dujardini.</title>
        <authorList>
            <person name="Yoshida Y."/>
            <person name="Koutsovoulos G."/>
            <person name="Laetsch D."/>
            <person name="Stevens L."/>
            <person name="Kumar S."/>
            <person name="Horikawa D."/>
            <person name="Ishino K."/>
            <person name="Komine S."/>
            <person name="Tomita M."/>
            <person name="Blaxter M."/>
            <person name="Arakawa K."/>
        </authorList>
    </citation>
    <scope>NUCLEOTIDE SEQUENCE [LARGE SCALE GENOMIC DNA]</scope>
    <source>
        <strain evidence="3">Z151</strain>
    </source>
</reference>
<proteinExistence type="predicted"/>
<dbReference type="OrthoDB" id="10067254at2759"/>
<dbReference type="SUPFAM" id="SSF50729">
    <property type="entry name" value="PH domain-like"/>
    <property type="match status" value="1"/>
</dbReference>
<dbReference type="SMART" id="SM00233">
    <property type="entry name" value="PH"/>
    <property type="match status" value="1"/>
</dbReference>
<name>A0A1W0WV73_HYPEX</name>
<dbReference type="AlphaFoldDB" id="A0A1W0WV73"/>
<sequence>MSCRDFEGQLLRKKWNGWRKCWILLRRGTLSVHEKRTNLPIEPKTPTMKRKAVHHFYHLDLANLTTGKNPSGIKLRFQSGEVLKFRVPGTSGELYREEWMALFREHINYANRCMGVSSSILGPAESDSMLVSLAKNSKERMDVLQQSLLAFHTAVRERQARIDSGVVESLHDVAGAAERAQKSMKEFYDAVLQENLFRAEELAKEQDRAELAEDTLDIVAKKYNTMLINIDRSQSGRSMSSEYFTPEGSLRGFSEEFHSDEELSLVNHEPETIAFEKDNTALMARANLRDDIDQVLRGLDAAAKRRQTPRLASFGPMSIAGSSYEDVSRASRFEDCISLDTRSFIISNGDLSSRGIDSDVSKSSHYTDARSSFASDAQSFKSAVSDVRSP</sequence>
<evidence type="ECO:0000313" key="3">
    <source>
        <dbReference type="Proteomes" id="UP000192578"/>
    </source>
</evidence>
<comment type="caution">
    <text evidence="2">The sequence shown here is derived from an EMBL/GenBank/DDBJ whole genome shotgun (WGS) entry which is preliminary data.</text>
</comment>
<dbReference type="InterPro" id="IPR001849">
    <property type="entry name" value="PH_domain"/>
</dbReference>
<keyword evidence="3" id="KW-1185">Reference proteome</keyword>
<evidence type="ECO:0000259" key="1">
    <source>
        <dbReference type="SMART" id="SM00233"/>
    </source>
</evidence>